<dbReference type="GeneID" id="85492640"/>
<evidence type="ECO:0000313" key="1">
    <source>
        <dbReference type="EMBL" id="BEI88769.1"/>
    </source>
</evidence>
<dbReference type="KEGG" id="ccac:CcaHIS019_0201310"/>
<reference evidence="1" key="1">
    <citation type="journal article" date="2023" name="BMC Genomics">
        <title>Chromosome-level genome assemblies of Cutaneotrichosporon spp. (Trichosporonales, Basidiomycota) reveal imbalanced evolution between nucleotide sequences and chromosome synteny.</title>
        <authorList>
            <person name="Kobayashi Y."/>
            <person name="Kayamori A."/>
            <person name="Aoki K."/>
            <person name="Shiwa Y."/>
            <person name="Matsutani M."/>
            <person name="Fujita N."/>
            <person name="Sugita T."/>
            <person name="Iwasaki W."/>
            <person name="Tanaka N."/>
            <person name="Takashima M."/>
        </authorList>
    </citation>
    <scope>NUCLEOTIDE SEQUENCE</scope>
    <source>
        <strain evidence="1">HIS019</strain>
    </source>
</reference>
<dbReference type="RefSeq" id="XP_060454035.1">
    <property type="nucleotide sequence ID" value="XM_060597108.1"/>
</dbReference>
<accession>A0AA48I375</accession>
<proteinExistence type="predicted"/>
<name>A0AA48I375_9TREE</name>
<evidence type="ECO:0000313" key="2">
    <source>
        <dbReference type="Proteomes" id="UP001233271"/>
    </source>
</evidence>
<gene>
    <name evidence="1" type="ORF">CcaverHIS019_0201310</name>
</gene>
<protein>
    <submittedName>
        <fullName evidence="1">Uncharacterized protein</fullName>
    </submittedName>
</protein>
<dbReference type="Proteomes" id="UP001233271">
    <property type="component" value="Chromosome 2"/>
</dbReference>
<keyword evidence="2" id="KW-1185">Reference proteome</keyword>
<sequence length="127" mass="14582">MASVKRRAFKSPDQSEPKKFIRISSCNPDRATYHFLRGDFNGRSPPLTDTAHLDEEGLLMEILHPHDLPRIPFLKRYVEIEEVLGEFIATVGIKSGIIRGGNQLDHFVVPAYMYKWLSLNSYSKILH</sequence>
<dbReference type="AlphaFoldDB" id="A0AA48I375"/>
<organism evidence="1 2">
    <name type="scientific">Cutaneotrichosporon cavernicola</name>
    <dbReference type="NCBI Taxonomy" id="279322"/>
    <lineage>
        <taxon>Eukaryota</taxon>
        <taxon>Fungi</taxon>
        <taxon>Dikarya</taxon>
        <taxon>Basidiomycota</taxon>
        <taxon>Agaricomycotina</taxon>
        <taxon>Tremellomycetes</taxon>
        <taxon>Trichosporonales</taxon>
        <taxon>Trichosporonaceae</taxon>
        <taxon>Cutaneotrichosporon</taxon>
    </lineage>
</organism>
<dbReference type="EMBL" id="AP028213">
    <property type="protein sequence ID" value="BEI88769.1"/>
    <property type="molecule type" value="Genomic_DNA"/>
</dbReference>